<dbReference type="AlphaFoldDB" id="A0A239U8R2"/>
<dbReference type="EMBL" id="LT906446">
    <property type="protein sequence ID" value="SNV05474.1"/>
    <property type="molecule type" value="Genomic_DNA"/>
</dbReference>
<feature type="signal peptide" evidence="1">
    <location>
        <begin position="1"/>
        <end position="28"/>
    </location>
</feature>
<accession>A0A239U8R2</accession>
<reference evidence="2 3" key="1">
    <citation type="submission" date="2017-06" db="EMBL/GenBank/DDBJ databases">
        <authorList>
            <consortium name="Pathogen Informatics"/>
        </authorList>
    </citation>
    <scope>NUCLEOTIDE SEQUENCE [LARGE SCALE GENOMIC DNA]</scope>
    <source>
        <strain evidence="2 3">NCTC10570</strain>
    </source>
</reference>
<dbReference type="GeneID" id="78508143"/>
<dbReference type="RefSeq" id="WP_027889476.1">
    <property type="nucleotide sequence ID" value="NZ_LT906446.1"/>
</dbReference>
<protein>
    <submittedName>
        <fullName evidence="2">Uncharacterized protein</fullName>
    </submittedName>
</protein>
<organism evidence="2 3">
    <name type="scientific">Megamonas hypermegale</name>
    <dbReference type="NCBI Taxonomy" id="158847"/>
    <lineage>
        <taxon>Bacteria</taxon>
        <taxon>Bacillati</taxon>
        <taxon>Bacillota</taxon>
        <taxon>Negativicutes</taxon>
        <taxon>Selenomonadales</taxon>
        <taxon>Selenomonadaceae</taxon>
        <taxon>Megamonas</taxon>
    </lineage>
</organism>
<evidence type="ECO:0000313" key="2">
    <source>
        <dbReference type="EMBL" id="SNV05474.1"/>
    </source>
</evidence>
<gene>
    <name evidence="2" type="ORF">SAMEA4364220_02166</name>
</gene>
<feature type="chain" id="PRO_5011258369" evidence="1">
    <location>
        <begin position="29"/>
        <end position="276"/>
    </location>
</feature>
<evidence type="ECO:0000256" key="1">
    <source>
        <dbReference type="SAM" id="SignalP"/>
    </source>
</evidence>
<name>A0A239U8R2_9FIRM</name>
<keyword evidence="3" id="KW-1185">Reference proteome</keyword>
<evidence type="ECO:0000313" key="3">
    <source>
        <dbReference type="Proteomes" id="UP000215383"/>
    </source>
</evidence>
<keyword evidence="1" id="KW-0732">Signal</keyword>
<proteinExistence type="predicted"/>
<dbReference type="Proteomes" id="UP000215383">
    <property type="component" value="Chromosome 1"/>
</dbReference>
<sequence length="276" mass="31859">MKQSLRKKISAALLVGCTTLVLGSTAFAAPNDNQLPPPKPNQTMVAPPPHINIDKFKDYNQQFQQEYSWMYTKTRHEAANTFVQIDEAVDNNKISETQANKLKKKMISFYKDQQKALDEIRKLEKPEAAQYRRENRDDLSLHANFASLSESTTIPVSTLKEILRPMPPKHPNKVKPPKDNLDQRLRDFTNKLIQEGKISQQEVDSIGDFIQSGHDKFKQMDKAQRDELMNQYRNMTDDERLKQFSDGTGISVERLQEIFNIFKTEMNNKLSQTSPE</sequence>